<dbReference type="Proteomes" id="UP000026962">
    <property type="component" value="Chromosome 4"/>
</dbReference>
<dbReference type="HOGENOM" id="CLU_1963088_0_0_1"/>
<evidence type="ECO:0000313" key="3">
    <source>
        <dbReference type="Proteomes" id="UP000026962"/>
    </source>
</evidence>
<dbReference type="EnsemblPlants" id="OPUNC04G24860.1">
    <property type="protein sequence ID" value="OPUNC04G24860.1"/>
    <property type="gene ID" value="OPUNC04G24860"/>
</dbReference>
<dbReference type="Gramene" id="OPUNC04G24860.1">
    <property type="protein sequence ID" value="OPUNC04G24860.1"/>
    <property type="gene ID" value="OPUNC04G24860"/>
</dbReference>
<keyword evidence="3" id="KW-1185">Reference proteome</keyword>
<evidence type="ECO:0000256" key="1">
    <source>
        <dbReference type="SAM" id="MobiDB-lite"/>
    </source>
</evidence>
<feature type="region of interest" description="Disordered" evidence="1">
    <location>
        <begin position="1"/>
        <end position="44"/>
    </location>
</feature>
<dbReference type="AlphaFoldDB" id="A0A0E0KVZ1"/>
<evidence type="ECO:0000313" key="2">
    <source>
        <dbReference type="EnsemblPlants" id="OPUNC04G24860.1"/>
    </source>
</evidence>
<name>A0A0E0KVZ1_ORYPU</name>
<protein>
    <submittedName>
        <fullName evidence="2">Uncharacterized protein</fullName>
    </submittedName>
</protein>
<reference evidence="2" key="2">
    <citation type="submission" date="2018-05" db="EMBL/GenBank/DDBJ databases">
        <title>OpunRS2 (Oryza punctata Reference Sequence Version 2).</title>
        <authorList>
            <person name="Zhang J."/>
            <person name="Kudrna D."/>
            <person name="Lee S."/>
            <person name="Talag J."/>
            <person name="Welchert J."/>
            <person name="Wing R.A."/>
        </authorList>
    </citation>
    <scope>NUCLEOTIDE SEQUENCE [LARGE SCALE GENOMIC DNA]</scope>
</reference>
<proteinExistence type="predicted"/>
<sequence length="131" mass="13558">MATAARDGSGPPEGRSGARQARGGGGTAELAAATAREHGATTTVATTRISWRRWQQRLVDGDSTVAGRRYWRLSATVALGSSRRRQRRRTRGDGCGSGWMMVMGLWLVGGEVASAATAVVVVGGGMVASVG</sequence>
<accession>A0A0E0KVZ1</accession>
<reference evidence="2" key="1">
    <citation type="submission" date="2015-04" db="UniProtKB">
        <authorList>
            <consortium name="EnsemblPlants"/>
        </authorList>
    </citation>
    <scope>IDENTIFICATION</scope>
</reference>
<organism evidence="2">
    <name type="scientific">Oryza punctata</name>
    <name type="common">Red rice</name>
    <dbReference type="NCBI Taxonomy" id="4537"/>
    <lineage>
        <taxon>Eukaryota</taxon>
        <taxon>Viridiplantae</taxon>
        <taxon>Streptophyta</taxon>
        <taxon>Embryophyta</taxon>
        <taxon>Tracheophyta</taxon>
        <taxon>Spermatophyta</taxon>
        <taxon>Magnoliopsida</taxon>
        <taxon>Liliopsida</taxon>
        <taxon>Poales</taxon>
        <taxon>Poaceae</taxon>
        <taxon>BOP clade</taxon>
        <taxon>Oryzoideae</taxon>
        <taxon>Oryzeae</taxon>
        <taxon>Oryzinae</taxon>
        <taxon>Oryza</taxon>
    </lineage>
</organism>